<reference evidence="2 3" key="1">
    <citation type="submission" date="2023-07" db="EMBL/GenBank/DDBJ databases">
        <title>Bacillus lucianemedeirus sp. nov, a new species isolated from an immunobiological production facility.</title>
        <authorList>
            <person name="Costa L.V."/>
            <person name="Miranda R.V.S.L."/>
            <person name="Brandao M.L.L."/>
            <person name="Reis C.M.F."/>
            <person name="Frazao A.M."/>
            <person name="Cruz F.V."/>
            <person name="Baio P.V.P."/>
            <person name="Veras J.F.C."/>
            <person name="Ramos J.N."/>
            <person name="Vieira V."/>
        </authorList>
    </citation>
    <scope>NUCLEOTIDE SEQUENCE [LARGE SCALE GENOMIC DNA]</scope>
    <source>
        <strain evidence="2 3">B190/17</strain>
    </source>
</reference>
<accession>A0ABW8I5R0</accession>
<feature type="transmembrane region" description="Helical" evidence="1">
    <location>
        <begin position="12"/>
        <end position="36"/>
    </location>
</feature>
<evidence type="ECO:0000313" key="3">
    <source>
        <dbReference type="Proteomes" id="UP001619911"/>
    </source>
</evidence>
<protein>
    <recommendedName>
        <fullName evidence="4">Competence protein ComG</fullName>
    </recommendedName>
</protein>
<keyword evidence="1" id="KW-0812">Transmembrane</keyword>
<dbReference type="Proteomes" id="UP001619911">
    <property type="component" value="Unassembled WGS sequence"/>
</dbReference>
<name>A0ABW8I5R0_9BACI</name>
<proteinExistence type="predicted"/>
<dbReference type="EMBL" id="JAUIYO010000001">
    <property type="protein sequence ID" value="MFK2824350.1"/>
    <property type="molecule type" value="Genomic_DNA"/>
</dbReference>
<keyword evidence="1" id="KW-0472">Membrane</keyword>
<evidence type="ECO:0008006" key="4">
    <source>
        <dbReference type="Google" id="ProtNLM"/>
    </source>
</evidence>
<keyword evidence="1" id="KW-1133">Transmembrane helix</keyword>
<gene>
    <name evidence="2" type="ORF">QYG89_01395</name>
</gene>
<evidence type="ECO:0000313" key="2">
    <source>
        <dbReference type="EMBL" id="MFK2824350.1"/>
    </source>
</evidence>
<organism evidence="2 3">
    <name type="scientific">Bacillus lumedeiriae</name>
    <dbReference type="NCBI Taxonomy" id="3058829"/>
    <lineage>
        <taxon>Bacteria</taxon>
        <taxon>Bacillati</taxon>
        <taxon>Bacillota</taxon>
        <taxon>Bacilli</taxon>
        <taxon>Bacillales</taxon>
        <taxon>Bacillaceae</taxon>
        <taxon>Bacillus</taxon>
    </lineage>
</organism>
<comment type="caution">
    <text evidence="2">The sequence shown here is derived from an EMBL/GenBank/DDBJ whole genome shotgun (WGS) entry which is preliminary data.</text>
</comment>
<sequence length="127" mass="14731">MMKCFIDNEKGILLPYTLLLFVIVCTAAIFGTSIFVSKQQTALFLTDYYETKVMELMTLQHAVWLLESEEAISGTYRTNRGEVIYASAPNKGEDVVVIHLKTIKTDTRFSSRIIYHLNERRIIQWFE</sequence>
<keyword evidence="3" id="KW-1185">Reference proteome</keyword>
<evidence type="ECO:0000256" key="1">
    <source>
        <dbReference type="SAM" id="Phobius"/>
    </source>
</evidence>